<protein>
    <submittedName>
        <fullName evidence="2">Uncharacterized protein</fullName>
    </submittedName>
</protein>
<sequence>MHEINQIPPDRMTPEQRRREIASLLANGLVRLRSADARPSTETATESEFELGFSGHQRVHTDPVNNTKTES</sequence>
<evidence type="ECO:0000256" key="1">
    <source>
        <dbReference type="SAM" id="MobiDB-lite"/>
    </source>
</evidence>
<evidence type="ECO:0000313" key="2">
    <source>
        <dbReference type="EMBL" id="MFC7459234.1"/>
    </source>
</evidence>
<proteinExistence type="predicted"/>
<gene>
    <name evidence="2" type="ORF">ACFQU0_02185</name>
</gene>
<dbReference type="RefSeq" id="WP_382198417.1">
    <property type="nucleotide sequence ID" value="NZ_JBHTBZ010000005.1"/>
</dbReference>
<evidence type="ECO:0000313" key="3">
    <source>
        <dbReference type="Proteomes" id="UP001596457"/>
    </source>
</evidence>
<feature type="region of interest" description="Disordered" evidence="1">
    <location>
        <begin position="35"/>
        <end position="71"/>
    </location>
</feature>
<reference evidence="3" key="1">
    <citation type="journal article" date="2019" name="Int. J. Syst. Evol. Microbiol.">
        <title>The Global Catalogue of Microorganisms (GCM) 10K type strain sequencing project: providing services to taxonomists for standard genome sequencing and annotation.</title>
        <authorList>
            <consortium name="The Broad Institute Genomics Platform"/>
            <consortium name="The Broad Institute Genome Sequencing Center for Infectious Disease"/>
            <person name="Wu L."/>
            <person name="Ma J."/>
        </authorList>
    </citation>
    <scope>NUCLEOTIDE SEQUENCE [LARGE SCALE GENOMIC DNA]</scope>
    <source>
        <strain evidence="3">CCUG 53903</strain>
    </source>
</reference>
<comment type="caution">
    <text evidence="2">The sequence shown here is derived from an EMBL/GenBank/DDBJ whole genome shotgun (WGS) entry which is preliminary data.</text>
</comment>
<name>A0ABW2S7J8_9BURK</name>
<organism evidence="2 3">
    <name type="scientific">Hydrogenophaga defluvii</name>
    <dbReference type="NCBI Taxonomy" id="249410"/>
    <lineage>
        <taxon>Bacteria</taxon>
        <taxon>Pseudomonadati</taxon>
        <taxon>Pseudomonadota</taxon>
        <taxon>Betaproteobacteria</taxon>
        <taxon>Burkholderiales</taxon>
        <taxon>Comamonadaceae</taxon>
        <taxon>Hydrogenophaga</taxon>
    </lineage>
</organism>
<dbReference type="EMBL" id="JBHTBZ010000005">
    <property type="protein sequence ID" value="MFC7459234.1"/>
    <property type="molecule type" value="Genomic_DNA"/>
</dbReference>
<keyword evidence="3" id="KW-1185">Reference proteome</keyword>
<dbReference type="Proteomes" id="UP001596457">
    <property type="component" value="Unassembled WGS sequence"/>
</dbReference>
<accession>A0ABW2S7J8</accession>